<name>A0A0E3JZ05_CLOSL</name>
<sequence length="422" mass="49677">MDNYKIFILIFIEVGSFMLIWNMFNRKCEKRLYKSLLVILFTSSVFLITNYIYMPMQFLVNYSFLLLAIKFMFKKNTKDLLLEFGLVIVICGIMQLAIVIIFRLFIPSFMVEDNFIYSLIANFICIFLSYCIYRYISYGKLMIFFKQKSSKIYFFSVNLLTYVIISKWIWGFKRPEFLDDIIIYLMIPLVFIIANLVLFEYQMKNNEIKRSLENYKKYAPVISQLLEDVRRRQHDFKNHLNTVYSLVLVSDEKNLKKTIIQYIDSLDASLENMEKILQIDNTVVAAIIYNKINEAAKNNIEFKYIIEGGCKLPFKNYELSEVLNNLLDNAFDAVLNSENNLKKIFLNIGHLEESCIIKVGNTGERIEFNDIAKIFNAGYSTKEGKDRGYGLYNVKKIVESYGARIQLSFENNYTVFSIKLYN</sequence>
<evidence type="ECO:0000256" key="1">
    <source>
        <dbReference type="ARBA" id="ARBA00022777"/>
    </source>
</evidence>
<keyword evidence="6" id="KW-1185">Reference proteome</keyword>
<evidence type="ECO:0000256" key="3">
    <source>
        <dbReference type="SAM" id="Phobius"/>
    </source>
</evidence>
<dbReference type="InterPro" id="IPR003594">
    <property type="entry name" value="HATPase_dom"/>
</dbReference>
<evidence type="ECO:0000313" key="5">
    <source>
        <dbReference type="EMBL" id="AKA69418.1"/>
    </source>
</evidence>
<protein>
    <submittedName>
        <fullName evidence="5">Signal transduction histidine kinase regulating citrate/malate metabolism</fullName>
    </submittedName>
</protein>
<gene>
    <name evidence="5" type="ORF">CSCA_2293</name>
</gene>
<dbReference type="EMBL" id="CP009933">
    <property type="protein sequence ID" value="AKA69418.1"/>
    <property type="molecule type" value="Genomic_DNA"/>
</dbReference>
<keyword evidence="1 5" id="KW-0808">Transferase</keyword>
<proteinExistence type="predicted"/>
<feature type="transmembrane region" description="Helical" evidence="3">
    <location>
        <begin position="80"/>
        <end position="102"/>
    </location>
</feature>
<evidence type="ECO:0000256" key="2">
    <source>
        <dbReference type="ARBA" id="ARBA00023012"/>
    </source>
</evidence>
<dbReference type="Proteomes" id="UP000033115">
    <property type="component" value="Chromosome"/>
</dbReference>
<dbReference type="RefSeq" id="WP_029160187.1">
    <property type="nucleotide sequence ID" value="NZ_CP009933.1"/>
</dbReference>
<dbReference type="PROSITE" id="PS50109">
    <property type="entry name" value="HIS_KIN"/>
    <property type="match status" value="1"/>
</dbReference>
<dbReference type="AlphaFoldDB" id="A0A0E3JZ05"/>
<dbReference type="GO" id="GO:0016301">
    <property type="term" value="F:kinase activity"/>
    <property type="evidence" value="ECO:0007669"/>
    <property type="project" value="UniProtKB-KW"/>
</dbReference>
<feature type="transmembrane region" description="Helical" evidence="3">
    <location>
        <begin position="58"/>
        <end position="73"/>
    </location>
</feature>
<feature type="transmembrane region" description="Helical" evidence="3">
    <location>
        <begin position="6"/>
        <end position="24"/>
    </location>
</feature>
<feature type="transmembrane region" description="Helical" evidence="3">
    <location>
        <begin position="182"/>
        <end position="201"/>
    </location>
</feature>
<reference evidence="5 6" key="1">
    <citation type="journal article" date="2015" name="J. Biotechnol.">
        <title>Complete genome sequence of a malodorant-producing acetogen, Clostridium scatologenes ATCC 25775(T).</title>
        <authorList>
            <person name="Zhu Z."/>
            <person name="Guo T."/>
            <person name="Zheng H."/>
            <person name="Song T."/>
            <person name="Ouyang P."/>
            <person name="Xie J."/>
        </authorList>
    </citation>
    <scope>NUCLEOTIDE SEQUENCE [LARGE SCALE GENOMIC DNA]</scope>
    <source>
        <strain evidence="5 6">ATCC 25775</strain>
    </source>
</reference>
<feature type="domain" description="Histidine kinase" evidence="4">
    <location>
        <begin position="231"/>
        <end position="422"/>
    </location>
</feature>
<dbReference type="InterPro" id="IPR005467">
    <property type="entry name" value="His_kinase_dom"/>
</dbReference>
<keyword evidence="3" id="KW-0472">Membrane</keyword>
<dbReference type="GO" id="GO:0000160">
    <property type="term" value="P:phosphorelay signal transduction system"/>
    <property type="evidence" value="ECO:0007669"/>
    <property type="project" value="UniProtKB-KW"/>
</dbReference>
<keyword evidence="1 5" id="KW-0418">Kinase</keyword>
<feature type="transmembrane region" description="Helical" evidence="3">
    <location>
        <begin position="36"/>
        <end position="52"/>
    </location>
</feature>
<evidence type="ECO:0000313" key="6">
    <source>
        <dbReference type="Proteomes" id="UP000033115"/>
    </source>
</evidence>
<dbReference type="SMART" id="SM00387">
    <property type="entry name" value="HATPase_c"/>
    <property type="match status" value="1"/>
</dbReference>
<dbReference type="PANTHER" id="PTHR40448:SF1">
    <property type="entry name" value="TWO-COMPONENT SENSOR HISTIDINE KINASE"/>
    <property type="match status" value="1"/>
</dbReference>
<dbReference type="STRING" id="1548.CSCA_2293"/>
<feature type="transmembrane region" description="Helical" evidence="3">
    <location>
        <begin position="114"/>
        <end position="132"/>
    </location>
</feature>
<dbReference type="InterPro" id="IPR036890">
    <property type="entry name" value="HATPase_C_sf"/>
</dbReference>
<evidence type="ECO:0000259" key="4">
    <source>
        <dbReference type="PROSITE" id="PS50109"/>
    </source>
</evidence>
<dbReference type="GO" id="GO:0042802">
    <property type="term" value="F:identical protein binding"/>
    <property type="evidence" value="ECO:0007669"/>
    <property type="project" value="TreeGrafter"/>
</dbReference>
<keyword evidence="2" id="KW-0902">Two-component regulatory system</keyword>
<dbReference type="KEGG" id="csq:CSCA_2293"/>
<accession>A0A0E3JZ05</accession>
<dbReference type="HOGENOM" id="CLU_020211_16_0_9"/>
<dbReference type="SUPFAM" id="SSF55874">
    <property type="entry name" value="ATPase domain of HSP90 chaperone/DNA topoisomerase II/histidine kinase"/>
    <property type="match status" value="1"/>
</dbReference>
<keyword evidence="3" id="KW-0812">Transmembrane</keyword>
<dbReference type="Pfam" id="PF14501">
    <property type="entry name" value="HATPase_c_5"/>
    <property type="match status" value="1"/>
</dbReference>
<organism evidence="5 6">
    <name type="scientific">Clostridium scatologenes</name>
    <dbReference type="NCBI Taxonomy" id="1548"/>
    <lineage>
        <taxon>Bacteria</taxon>
        <taxon>Bacillati</taxon>
        <taxon>Bacillota</taxon>
        <taxon>Clostridia</taxon>
        <taxon>Eubacteriales</taxon>
        <taxon>Clostridiaceae</taxon>
        <taxon>Clostridium</taxon>
    </lineage>
</organism>
<dbReference type="Gene3D" id="3.30.565.10">
    <property type="entry name" value="Histidine kinase-like ATPase, C-terminal domain"/>
    <property type="match status" value="1"/>
</dbReference>
<dbReference type="InterPro" id="IPR032834">
    <property type="entry name" value="NatK-like_C"/>
</dbReference>
<dbReference type="PANTHER" id="PTHR40448">
    <property type="entry name" value="TWO-COMPONENT SENSOR HISTIDINE KINASE"/>
    <property type="match status" value="1"/>
</dbReference>
<keyword evidence="3" id="KW-1133">Transmembrane helix</keyword>
<feature type="transmembrane region" description="Helical" evidence="3">
    <location>
        <begin position="152"/>
        <end position="170"/>
    </location>
</feature>